<dbReference type="KEGG" id="loi:92362613"/>
<feature type="compositionally biased region" description="Low complexity" evidence="11">
    <location>
        <begin position="818"/>
        <end position="831"/>
    </location>
</feature>
<dbReference type="Pfam" id="PF18995">
    <property type="entry name" value="PRT6_C"/>
    <property type="match status" value="1"/>
</dbReference>
<comment type="caution">
    <text evidence="13">The sequence shown here is derived from an EMBL/GenBank/DDBJ whole genome shotgun (WGS) entry which is preliminary data.</text>
</comment>
<feature type="compositionally biased region" description="Polar residues" evidence="11">
    <location>
        <begin position="1616"/>
        <end position="1633"/>
    </location>
</feature>
<evidence type="ECO:0000313" key="13">
    <source>
        <dbReference type="EMBL" id="KAG5486059.1"/>
    </source>
</evidence>
<sequence length="2250" mass="244163">MGYDPDIPSTWSIKQLLEYARQRGIDVPSGCEKSELITIVYEYFTDELLAKNIRSEHTLSADVIADILGADTESILRHVVHPSYIGVLRRHPAKLQAIIEAGIEQLQSLPFVARLCRARIHSPVQAWLGAFASDSGDGRSLRNTLASPNSNVAASPVCGRFCAEQEMVVRCLDCGADTTCVMCMDCFRHSPCVNHRYRITQSSGGGMCDCGDPTAWKPESFCSRHRAAAVAAAAAGDGSSATDTLSFMAEEDRVWVVPVLRGMIQFIAVALLQQARLQAMRKRAQSRVGKRRKAVKDAEPSATTDKATGAAGSPSTTSVSDAEAPLLHDVARISDKLDWLGEWMTEVTRHLWELMQASDMAKQLVAQLWAEPVRMSASSGSGAALAAVRNNEEEGSEGIGTDASTEDPVLNELPPNFTCVHMVFLHEASRPVTAHERPLNATNRSAPWLNDLLRCVGHCLSDSKFRFPVGGLMAAYAEFINAQERAEDKNECLSHYQVQVLTNPDVIRHLMTPAHLPYKAATNTLLHRELSSLLYALWLARDNVSGASANPVTETAALSRDGLLFVAHQATPVSLASVTALQSCLTGSPAARYTLVLNRLAWRAFAQLAGSLAISGYIYKNPDAPTDSQHYPTPDFIGRCISRHMWLWFHAMRVVISCLLQLREAAAATDPAASMPPISPNAITEALGVTTELWETWRGATAFDTPPDRLRQSGALMMMLSACRVTNGADEALLLLERGPLAAVQSRVLQMQPLTDQVGSADKAKTSVMSSPALATAMGYTVQALYEISRTIDVVFEKQRDGFCRRCRSIVLQRQTSAGSPSSLQASSDGLASQTEEGRDTDALAAEAAQATKVNAECLAPSTCSVDIVEYALLEPHAHATTFSNHLPRIFGAVLTAWVIEHQRAMSRRQSAASPSSATPAEVLATTRISGLPSGSTNSTTPAEEGSGIPGTHAHSSRPLRSLLDAFFQVRAEVTRNARDRLTFSQQLLDALVMPHVLTGQVFDGLWRRGDYDVSSAVAMYLTFSRGVSAEFDILMMQVLTMELAPADMALQMLQRFSYAKQRLSDADAEPANRARRSHANSPHGHHSLEKLPEKPSGASPTTLTARRSLFRRYMNGYKHFLRLTLTIVTDVSKAAFQPPMSSPVIDRIVGGLLAHGRASHSSIVANVNGTARGGDYGDADEDEKDSSGNVIKFSRLVDTAIRKLAVAEDSTQGKQFRLKDVDVWRSYVDLYHVGVVDSHLEGFHRTYRSLVSAANAAKQKEAESCALADGDKADEPTGGGEVQQQRISLPPTQISDTSMYAELIPTTRALLHTDAVLLPALYILHEYVSLHVPIAVPATSDAQAASTHNEAILTAAPAEESLHSRYCNATHEGDDVESQATESDNEDDRDSNDLENANLITREALLHATTTLYLCVQDCVSITRAMQAIEGDSNDAPSAERKGFISWDLVELYLRRFGVNQTSFTYASCAQWLPLPDLVPCQTLLQKLRAPVRLHTTSSNGTPIFATTTTTSSSADMLHRLRGYLLSNKDADPYGCLEMVEAVLVQTGLATFSTAALLAEQKTKDEAAQSRKKVIQERQAMLMQRMRSRALKASGKTKAVSTPCSLEPPSAAAAVQQQEGPCDETSSPSASPSEKPLTSGAIGSLLAKLLLELTTVDCCVCRSATEEPLFLLCHTGTSGVLPQLGVLSLPDCRHVHSHLSVCGHAAHKSCVEKVFVRLSLLWQRWNFRSQFYLGPTEFNCPVCTTIITALCPMPVLPSSGATCDSATPTSLAARVVSPAVTPVASLFEELQNGTISASNQRAVDVAAELHATLANAAVGFSPSEDVPAIVSAEDELQRKNEAAWQLSETIRTFCYACHLQLEAVKAGQDLGHRDLIGLLSVLVSIMPAELQRHQADLRSNYARNTQDKESLLVMDALLQPRDASRLISAHVLTQVLPSFPATFVSKLVAGVRDGDTNDDGEGACAVASASLEAEFTDMTTALWRTVGVLTLLKALVVENAHHGVVLRSSTFTVAGAVAFTTLSVGSVRTPAARCTSIVRMLQYLLPVPHKCTEAELQVVAQDVLTCTQAATATPPSCSGRGIEVLKATVPYTTPEEWVARLSEELLHLPAVYTTILTRFAEHKLCTICHQEPTKPVVCCRCGKLMCMQPPGSPPELYTHTRTCSGAVGIFLVVRTASFYVLELTSGRVYQYSSNYTDEYGEHDRNLRRGVPLFRNNEETQKLVLTWMLNKWGAVSSIFSISNRMDLSTL</sequence>
<dbReference type="EMBL" id="JAFHLR010000009">
    <property type="protein sequence ID" value="KAG5486059.1"/>
    <property type="molecule type" value="Genomic_DNA"/>
</dbReference>
<evidence type="ECO:0000256" key="4">
    <source>
        <dbReference type="ARBA" id="ARBA00022723"/>
    </source>
</evidence>
<evidence type="ECO:0000256" key="11">
    <source>
        <dbReference type="SAM" id="MobiDB-lite"/>
    </source>
</evidence>
<evidence type="ECO:0000256" key="9">
    <source>
        <dbReference type="PROSITE-ProRule" id="PRU00508"/>
    </source>
</evidence>
<keyword evidence="3 10" id="KW-0808">Transferase</keyword>
<feature type="region of interest" description="Disordered" evidence="11">
    <location>
        <begin position="818"/>
        <end position="839"/>
    </location>
</feature>
<organism evidence="13 14">
    <name type="scientific">Leishmania orientalis</name>
    <dbReference type="NCBI Taxonomy" id="2249476"/>
    <lineage>
        <taxon>Eukaryota</taxon>
        <taxon>Discoba</taxon>
        <taxon>Euglenozoa</taxon>
        <taxon>Kinetoplastea</taxon>
        <taxon>Metakinetoplastina</taxon>
        <taxon>Trypanosomatida</taxon>
        <taxon>Trypanosomatidae</taxon>
        <taxon>Leishmaniinae</taxon>
        <taxon>Leishmania</taxon>
    </lineage>
</organism>
<proteinExistence type="inferred from homology"/>
<protein>
    <recommendedName>
        <fullName evidence="10">E3 ubiquitin-protein ligase</fullName>
        <ecNumber evidence="10">2.3.2.27</ecNumber>
    </recommendedName>
</protein>
<feature type="compositionally biased region" description="Basic residues" evidence="11">
    <location>
        <begin position="283"/>
        <end position="294"/>
    </location>
</feature>
<dbReference type="Gene3D" id="2.10.110.30">
    <property type="match status" value="1"/>
</dbReference>
<dbReference type="InterPro" id="IPR044046">
    <property type="entry name" value="E3_ligase_UBR-like_C"/>
</dbReference>
<gene>
    <name evidence="13" type="ORF">LSCM4_06766</name>
</gene>
<dbReference type="RefSeq" id="XP_067065390.1">
    <property type="nucleotide sequence ID" value="XM_067208679.1"/>
</dbReference>
<dbReference type="PANTHER" id="PTHR21497">
    <property type="entry name" value="UBIQUITIN LIGASE E3 ALPHA-RELATED"/>
    <property type="match status" value="1"/>
</dbReference>
<feature type="region of interest" description="Disordered" evidence="11">
    <location>
        <begin position="1266"/>
        <end position="1287"/>
    </location>
</feature>
<feature type="region of interest" description="Disordered" evidence="11">
    <location>
        <begin position="1614"/>
        <end position="1638"/>
    </location>
</feature>
<evidence type="ECO:0000256" key="6">
    <source>
        <dbReference type="ARBA" id="ARBA00022786"/>
    </source>
</evidence>
<dbReference type="GO" id="GO:0008270">
    <property type="term" value="F:zinc ion binding"/>
    <property type="evidence" value="ECO:0007669"/>
    <property type="project" value="UniProtKB-UniRule"/>
</dbReference>
<evidence type="ECO:0000313" key="14">
    <source>
        <dbReference type="Proteomes" id="UP000674143"/>
    </source>
</evidence>
<evidence type="ECO:0000256" key="3">
    <source>
        <dbReference type="ARBA" id="ARBA00022679"/>
    </source>
</evidence>
<comment type="catalytic activity">
    <reaction evidence="1 10">
        <text>S-ubiquitinyl-[E2 ubiquitin-conjugating enzyme]-L-cysteine + [acceptor protein]-L-lysine = [E2 ubiquitin-conjugating enzyme]-L-cysteine + N(6)-ubiquitinyl-[acceptor protein]-L-lysine.</text>
        <dbReference type="EC" id="2.3.2.27"/>
    </reaction>
</comment>
<reference evidence="14" key="2">
    <citation type="journal article" date="2021" name="Sci. Data">
        <title>Chromosome-scale genome sequencing, assembly and annotation of six genomes from subfamily Leishmaniinae.</title>
        <authorList>
            <person name="Almutairi H."/>
            <person name="Urbaniak M.D."/>
            <person name="Bates M.D."/>
            <person name="Jariyapan N."/>
            <person name="Kwakye-Nuako G."/>
            <person name="Thomaz Soccol V."/>
            <person name="Al-Salem W.S."/>
            <person name="Dillon R.J."/>
            <person name="Bates P.A."/>
            <person name="Gatherer D."/>
        </authorList>
    </citation>
    <scope>NUCLEOTIDE SEQUENCE [LARGE SCALE GENOMIC DNA]</scope>
</reference>
<dbReference type="GO" id="GO:0071596">
    <property type="term" value="P:ubiquitin-dependent protein catabolic process via the N-end rule pathway"/>
    <property type="evidence" value="ECO:0007669"/>
    <property type="project" value="UniProtKB-UniRule"/>
</dbReference>
<dbReference type="InterPro" id="IPR039164">
    <property type="entry name" value="UBR1-like"/>
</dbReference>
<evidence type="ECO:0000256" key="2">
    <source>
        <dbReference type="ARBA" id="ARBA00004906"/>
    </source>
</evidence>
<evidence type="ECO:0000256" key="1">
    <source>
        <dbReference type="ARBA" id="ARBA00000900"/>
    </source>
</evidence>
<dbReference type="GO" id="GO:0005737">
    <property type="term" value="C:cytoplasm"/>
    <property type="evidence" value="ECO:0007669"/>
    <property type="project" value="TreeGrafter"/>
</dbReference>
<comment type="pathway">
    <text evidence="2 10">Protein modification; protein ubiquitination.</text>
</comment>
<dbReference type="GO" id="GO:0016567">
    <property type="term" value="P:protein ubiquitination"/>
    <property type="evidence" value="ECO:0007669"/>
    <property type="project" value="UniProtKB-UniRule"/>
</dbReference>
<feature type="region of interest" description="Disordered" evidence="11">
    <location>
        <begin position="1068"/>
        <end position="1102"/>
    </location>
</feature>
<dbReference type="GO" id="GO:0061630">
    <property type="term" value="F:ubiquitin protein ligase activity"/>
    <property type="evidence" value="ECO:0007669"/>
    <property type="project" value="UniProtKB-UniRule"/>
</dbReference>
<comment type="function">
    <text evidence="10">Ubiquitin ligase protein which is a component of the N-end rule pathway. Recognizes and binds to proteins bearing specific N-terminal residues that are destabilizing according to the N-end rule, leading to their ubiquitination and subsequent degradation.</text>
</comment>
<dbReference type="Pfam" id="PF02207">
    <property type="entry name" value="zf-UBR"/>
    <property type="match status" value="1"/>
</dbReference>
<reference evidence="14" key="1">
    <citation type="journal article" date="2021" name="Microbiol. Resour. Announc.">
        <title>LGAAP: Leishmaniinae Genome Assembly and Annotation Pipeline.</title>
        <authorList>
            <person name="Almutairi H."/>
            <person name="Urbaniak M.D."/>
            <person name="Bates M.D."/>
            <person name="Jariyapan N."/>
            <person name="Kwakye-Nuako G."/>
            <person name="Thomaz-Soccol V."/>
            <person name="Al-Salem W.S."/>
            <person name="Dillon R.J."/>
            <person name="Bates P.A."/>
            <person name="Gatherer D."/>
        </authorList>
    </citation>
    <scope>NUCLEOTIDE SEQUENCE [LARGE SCALE GENOMIC DNA]</scope>
</reference>
<dbReference type="GeneID" id="92362613"/>
<accession>A0A836H555</accession>
<keyword evidence="14" id="KW-1185">Reference proteome</keyword>
<evidence type="ECO:0000259" key="12">
    <source>
        <dbReference type="PROSITE" id="PS51157"/>
    </source>
</evidence>
<feature type="compositionally biased region" description="Polar residues" evidence="11">
    <location>
        <begin position="928"/>
        <end position="942"/>
    </location>
</feature>
<evidence type="ECO:0000256" key="10">
    <source>
        <dbReference type="RuleBase" id="RU366018"/>
    </source>
</evidence>
<feature type="zinc finger region" description="UBR-type" evidence="9">
    <location>
        <begin position="156"/>
        <end position="227"/>
    </location>
</feature>
<keyword evidence="6 10" id="KW-0833">Ubl conjugation pathway</keyword>
<feature type="region of interest" description="Disordered" evidence="11">
    <location>
        <begin position="928"/>
        <end position="955"/>
    </location>
</feature>
<dbReference type="EC" id="2.3.2.27" evidence="10"/>
<evidence type="ECO:0000256" key="5">
    <source>
        <dbReference type="ARBA" id="ARBA00022771"/>
    </source>
</evidence>
<keyword evidence="7 10" id="KW-0862">Zinc</keyword>
<dbReference type="InterPro" id="IPR003126">
    <property type="entry name" value="Znf_UBR"/>
</dbReference>
<keyword evidence="5 10" id="KW-0863">Zinc-finger</keyword>
<dbReference type="GO" id="GO:0000151">
    <property type="term" value="C:ubiquitin ligase complex"/>
    <property type="evidence" value="ECO:0007669"/>
    <property type="project" value="TreeGrafter"/>
</dbReference>
<feature type="domain" description="UBR-type" evidence="12">
    <location>
        <begin position="156"/>
        <end position="227"/>
    </location>
</feature>
<evidence type="ECO:0000256" key="7">
    <source>
        <dbReference type="ARBA" id="ARBA00022833"/>
    </source>
</evidence>
<dbReference type="SMART" id="SM00396">
    <property type="entry name" value="ZnF_UBR1"/>
    <property type="match status" value="1"/>
</dbReference>
<name>A0A836H555_9TRYP</name>
<keyword evidence="4 10" id="KW-0479">Metal-binding</keyword>
<feature type="region of interest" description="Disordered" evidence="11">
    <location>
        <begin position="1372"/>
        <end position="1394"/>
    </location>
</feature>
<dbReference type="Proteomes" id="UP000674143">
    <property type="component" value="Unassembled WGS sequence"/>
</dbReference>
<dbReference type="UniPathway" id="UPA00143"/>
<dbReference type="CDD" id="cd19672">
    <property type="entry name" value="UBR-box_UBR1_like"/>
    <property type="match status" value="1"/>
</dbReference>
<comment type="similarity">
    <text evidence="8 10">Belongs to the E3 ubiquitin-protein ligase UBR1-like family.</text>
</comment>
<feature type="region of interest" description="Disordered" evidence="11">
    <location>
        <begin position="283"/>
        <end position="321"/>
    </location>
</feature>
<dbReference type="FunFam" id="2.10.110.30:FF:000002">
    <property type="entry name" value="Putative e3 ubiquitin-protein ligase ubr3"/>
    <property type="match status" value="1"/>
</dbReference>
<dbReference type="PANTHER" id="PTHR21497:SF24">
    <property type="entry name" value="E3 UBIQUITIN-PROTEIN LIGASE UBR1"/>
    <property type="match status" value="1"/>
</dbReference>
<dbReference type="SMR" id="A0A836H555"/>
<evidence type="ECO:0000256" key="8">
    <source>
        <dbReference type="ARBA" id="ARBA00046341"/>
    </source>
</evidence>
<feature type="compositionally biased region" description="Basic and acidic residues" evidence="11">
    <location>
        <begin position="1266"/>
        <end position="1276"/>
    </location>
</feature>
<dbReference type="PROSITE" id="PS51157">
    <property type="entry name" value="ZF_UBR"/>
    <property type="match status" value="1"/>
</dbReference>